<reference evidence="3" key="1">
    <citation type="journal article" date="2019" name="Int. J. Syst. Evol. Microbiol.">
        <title>The Global Catalogue of Microorganisms (GCM) 10K type strain sequencing project: providing services to taxonomists for standard genome sequencing and annotation.</title>
        <authorList>
            <consortium name="The Broad Institute Genomics Platform"/>
            <consortium name="The Broad Institute Genome Sequencing Center for Infectious Disease"/>
            <person name="Wu L."/>
            <person name="Ma J."/>
        </authorList>
    </citation>
    <scope>NUCLEOTIDE SEQUENCE [LARGE SCALE GENOMIC DNA]</scope>
    <source>
        <strain evidence="3">JCM 16578</strain>
    </source>
</reference>
<evidence type="ECO:0000256" key="1">
    <source>
        <dbReference type="SAM" id="MobiDB-lite"/>
    </source>
</evidence>
<comment type="caution">
    <text evidence="2">The sequence shown here is derived from an EMBL/GenBank/DDBJ whole genome shotgun (WGS) entry which is preliminary data.</text>
</comment>
<sequence length="97" mass="10279">MPSTATCGSAQLTQSVPTGPDNRREASGIGSYGGVAGRLANNVLPGEMVRAWGSCYKRWTVGCPRVRLGRRESALVLAGGGSLRWSLGTPHLTHEER</sequence>
<name>A0ABP7LJB5_9ACTN</name>
<dbReference type="Proteomes" id="UP001501563">
    <property type="component" value="Unassembled WGS sequence"/>
</dbReference>
<evidence type="ECO:0000313" key="2">
    <source>
        <dbReference type="EMBL" id="GAA3902059.1"/>
    </source>
</evidence>
<proteinExistence type="predicted"/>
<evidence type="ECO:0000313" key="3">
    <source>
        <dbReference type="Proteomes" id="UP001501563"/>
    </source>
</evidence>
<protein>
    <submittedName>
        <fullName evidence="2">Uncharacterized protein</fullName>
    </submittedName>
</protein>
<feature type="compositionally biased region" description="Polar residues" evidence="1">
    <location>
        <begin position="1"/>
        <end position="17"/>
    </location>
</feature>
<dbReference type="EMBL" id="BAAAZA010000049">
    <property type="protein sequence ID" value="GAA3902059.1"/>
    <property type="molecule type" value="Genomic_DNA"/>
</dbReference>
<keyword evidence="3" id="KW-1185">Reference proteome</keyword>
<feature type="region of interest" description="Disordered" evidence="1">
    <location>
        <begin position="1"/>
        <end position="31"/>
    </location>
</feature>
<accession>A0ABP7LJB5</accession>
<organism evidence="2 3">
    <name type="scientific">Streptomyces lannensis</name>
    <dbReference type="NCBI Taxonomy" id="766498"/>
    <lineage>
        <taxon>Bacteria</taxon>
        <taxon>Bacillati</taxon>
        <taxon>Actinomycetota</taxon>
        <taxon>Actinomycetes</taxon>
        <taxon>Kitasatosporales</taxon>
        <taxon>Streptomycetaceae</taxon>
        <taxon>Streptomyces</taxon>
    </lineage>
</organism>
<gene>
    <name evidence="2" type="ORF">GCM10022207_83770</name>
</gene>